<accession>A0AAV5W9H8</accession>
<evidence type="ECO:0000256" key="1">
    <source>
        <dbReference type="ARBA" id="ARBA00004214"/>
    </source>
</evidence>
<dbReference type="AlphaFoldDB" id="A0AAV5W9H8"/>
<dbReference type="Proteomes" id="UP001432322">
    <property type="component" value="Unassembled WGS sequence"/>
</dbReference>
<dbReference type="PANTHER" id="PTHR21680:SF0">
    <property type="entry name" value="COILED-COIL DOMAIN-CONTAINING PROTEIN 124"/>
    <property type="match status" value="1"/>
</dbReference>
<dbReference type="EMBL" id="BTSY01000005">
    <property type="protein sequence ID" value="GMT28639.1"/>
    <property type="molecule type" value="Genomic_DNA"/>
</dbReference>
<feature type="region of interest" description="Disordered" evidence="4">
    <location>
        <begin position="1"/>
        <end position="142"/>
    </location>
</feature>
<proteinExistence type="inferred from homology"/>
<dbReference type="GO" id="GO:0030496">
    <property type="term" value="C:midbody"/>
    <property type="evidence" value="ECO:0007669"/>
    <property type="project" value="UniProtKB-SubCell"/>
</dbReference>
<name>A0AAV5W9H8_9BILA</name>
<comment type="subcellular location">
    <subcellularLocation>
        <location evidence="1">Midbody</location>
    </subcellularLocation>
</comment>
<evidence type="ECO:0000256" key="4">
    <source>
        <dbReference type="SAM" id="MobiDB-lite"/>
    </source>
</evidence>
<evidence type="ECO:0000256" key="2">
    <source>
        <dbReference type="ARBA" id="ARBA00008296"/>
    </source>
</evidence>
<evidence type="ECO:0000256" key="3">
    <source>
        <dbReference type="ARBA" id="ARBA00023054"/>
    </source>
</evidence>
<feature type="non-terminal residue" evidence="6">
    <location>
        <position position="1"/>
    </location>
</feature>
<dbReference type="InterPro" id="IPR054414">
    <property type="entry name" value="Ccdc124/Oxs1_C"/>
</dbReference>
<keyword evidence="3" id="KW-0175">Coiled coil</keyword>
<organism evidence="6 7">
    <name type="scientific">Pristionchus fissidentatus</name>
    <dbReference type="NCBI Taxonomy" id="1538716"/>
    <lineage>
        <taxon>Eukaryota</taxon>
        <taxon>Metazoa</taxon>
        <taxon>Ecdysozoa</taxon>
        <taxon>Nematoda</taxon>
        <taxon>Chromadorea</taxon>
        <taxon>Rhabditida</taxon>
        <taxon>Rhabditina</taxon>
        <taxon>Diplogasteromorpha</taxon>
        <taxon>Diplogasteroidea</taxon>
        <taxon>Neodiplogasteridae</taxon>
        <taxon>Pristionchus</taxon>
    </lineage>
</organism>
<comment type="similarity">
    <text evidence="2">Belongs to the CCDC124 family.</text>
</comment>
<gene>
    <name evidence="6" type="ORF">PFISCL1PPCAC_19936</name>
</gene>
<dbReference type="PANTHER" id="PTHR21680">
    <property type="entry name" value="COILED-COIL DOMAIN-CONTAINING PROTEIN 124"/>
    <property type="match status" value="1"/>
</dbReference>
<feature type="compositionally biased region" description="Basic and acidic residues" evidence="4">
    <location>
        <begin position="18"/>
        <end position="80"/>
    </location>
</feature>
<dbReference type="GO" id="GO:0006366">
    <property type="term" value="P:transcription by RNA polymerase II"/>
    <property type="evidence" value="ECO:0007669"/>
    <property type="project" value="TreeGrafter"/>
</dbReference>
<dbReference type="GO" id="GO:0005634">
    <property type="term" value="C:nucleus"/>
    <property type="evidence" value="ECO:0007669"/>
    <property type="project" value="TreeGrafter"/>
</dbReference>
<evidence type="ECO:0000313" key="7">
    <source>
        <dbReference type="Proteomes" id="UP001432322"/>
    </source>
</evidence>
<keyword evidence="7" id="KW-1185">Reference proteome</keyword>
<reference evidence="6" key="1">
    <citation type="submission" date="2023-10" db="EMBL/GenBank/DDBJ databases">
        <title>Genome assembly of Pristionchus species.</title>
        <authorList>
            <person name="Yoshida K."/>
            <person name="Sommer R.J."/>
        </authorList>
    </citation>
    <scope>NUCLEOTIDE SEQUENCE</scope>
    <source>
        <strain evidence="6">RS5133</strain>
    </source>
</reference>
<evidence type="ECO:0000259" key="5">
    <source>
        <dbReference type="Pfam" id="PF06244"/>
    </source>
</evidence>
<evidence type="ECO:0000313" key="6">
    <source>
        <dbReference type="EMBL" id="GMT28639.1"/>
    </source>
</evidence>
<comment type="caution">
    <text evidence="6">The sequence shown here is derived from an EMBL/GenBank/DDBJ whole genome shotgun (WGS) entry which is preliminary data.</text>
</comment>
<dbReference type="GO" id="GO:0003713">
    <property type="term" value="F:transcription coactivator activity"/>
    <property type="evidence" value="ECO:0007669"/>
    <property type="project" value="TreeGrafter"/>
</dbReference>
<protein>
    <recommendedName>
        <fullName evidence="5">Coiled-coil domain-containing protein</fullName>
    </recommendedName>
</protein>
<feature type="compositionally biased region" description="Basic and acidic residues" evidence="4">
    <location>
        <begin position="99"/>
        <end position="118"/>
    </location>
</feature>
<feature type="domain" description="Coiled-coil" evidence="5">
    <location>
        <begin position="134"/>
        <end position="212"/>
    </location>
</feature>
<dbReference type="InterPro" id="IPR010422">
    <property type="entry name" value="Ccdc124/Oxs1"/>
</dbReference>
<sequence length="223" mass="25054">RMPKKFAGENSKAVAARARKDGAKEADKEKKQKAAEDAYWADDDKNAMKKQGRKDDEEKKRLLALKRKEENRKAAEDELKSLVGKASAPPKVTQASILARKEVEKREAEKRNHEEKLANSKLVASPDEIEKNSNVEQDEGNSARNLEDAIALLSVSAPEVDMHPEKRMKASYESYAQANLPILKEENPTLRLSQLKQMLQKNWLKAPENPINMKKAALSATNP</sequence>
<dbReference type="Pfam" id="PF06244">
    <property type="entry name" value="Ccdc124"/>
    <property type="match status" value="1"/>
</dbReference>